<evidence type="ECO:0000313" key="3">
    <source>
        <dbReference type="Proteomes" id="UP001292079"/>
    </source>
</evidence>
<keyword evidence="1" id="KW-0472">Membrane</keyword>
<proteinExistence type="predicted"/>
<organism evidence="2 3">
    <name type="scientific">Schistosoma mekongi</name>
    <name type="common">Parasitic worm</name>
    <dbReference type="NCBI Taxonomy" id="38744"/>
    <lineage>
        <taxon>Eukaryota</taxon>
        <taxon>Metazoa</taxon>
        <taxon>Spiralia</taxon>
        <taxon>Lophotrochozoa</taxon>
        <taxon>Platyhelminthes</taxon>
        <taxon>Trematoda</taxon>
        <taxon>Digenea</taxon>
        <taxon>Strigeidida</taxon>
        <taxon>Schistosomatoidea</taxon>
        <taxon>Schistosomatidae</taxon>
        <taxon>Schistosoma</taxon>
    </lineage>
</organism>
<keyword evidence="1" id="KW-0812">Transmembrane</keyword>
<keyword evidence="3" id="KW-1185">Reference proteome</keyword>
<dbReference type="EMBL" id="JALJAT010000054">
    <property type="protein sequence ID" value="KAK4467459.1"/>
    <property type="molecule type" value="Genomic_DNA"/>
</dbReference>
<evidence type="ECO:0000313" key="2">
    <source>
        <dbReference type="EMBL" id="KAK4467459.1"/>
    </source>
</evidence>
<accession>A0AAE1Z5W7</accession>
<protein>
    <submittedName>
        <fullName evidence="2">Uncharacterized protein</fullName>
    </submittedName>
</protein>
<sequence length="238" mass="26357">MKVNIVITQFEVKTDFLIGNDSEHIPWSDDYNNHESMLYTNLANEFCDLIIDSLLTANTQIFQRARCTSVNFTRVTRVIRSKRQVISSPTNSTSIDGVQGSATVELQTLSGSQLSQDQFTELLTDGYNQLNKSFGALLNNIQATRITPVLTCSSTQLICGDHASCRNTENGVQCTCDPMWKDLTPSDPGKHCALHSGVMTLIVISGILLIIAIIGSIYLFIRTKNLTKLKLEISTSIY</sequence>
<dbReference type="Proteomes" id="UP001292079">
    <property type="component" value="Unassembled WGS sequence"/>
</dbReference>
<reference evidence="2" key="1">
    <citation type="submission" date="2022-04" db="EMBL/GenBank/DDBJ databases">
        <authorList>
            <person name="Xu L."/>
            <person name="Lv Z."/>
        </authorList>
    </citation>
    <scope>NUCLEOTIDE SEQUENCE</scope>
    <source>
        <strain evidence="2">LV_2022a</strain>
    </source>
</reference>
<gene>
    <name evidence="2" type="ORF">MN116_009026</name>
</gene>
<reference evidence="2" key="2">
    <citation type="journal article" date="2023" name="Infect Dis Poverty">
        <title>Chromosome-scale genome of the human blood fluke Schistosoma mekongi and its implications for public health.</title>
        <authorList>
            <person name="Zhou M."/>
            <person name="Xu L."/>
            <person name="Xu D."/>
            <person name="Chen W."/>
            <person name="Khan J."/>
            <person name="Hu Y."/>
            <person name="Huang H."/>
            <person name="Wei H."/>
            <person name="Zhang Y."/>
            <person name="Chusongsang P."/>
            <person name="Tanasarnprasert K."/>
            <person name="Hu X."/>
            <person name="Limpanont Y."/>
            <person name="Lv Z."/>
        </authorList>
    </citation>
    <scope>NUCLEOTIDE SEQUENCE</scope>
    <source>
        <strain evidence="2">LV_2022a</strain>
    </source>
</reference>
<feature type="transmembrane region" description="Helical" evidence="1">
    <location>
        <begin position="198"/>
        <end position="221"/>
    </location>
</feature>
<dbReference type="AlphaFoldDB" id="A0AAE1Z5W7"/>
<dbReference type="Gene3D" id="2.10.25.10">
    <property type="entry name" value="Laminin"/>
    <property type="match status" value="1"/>
</dbReference>
<name>A0AAE1Z5W7_SCHME</name>
<evidence type="ECO:0000256" key="1">
    <source>
        <dbReference type="SAM" id="Phobius"/>
    </source>
</evidence>
<keyword evidence="1" id="KW-1133">Transmembrane helix</keyword>
<comment type="caution">
    <text evidence="2">The sequence shown here is derived from an EMBL/GenBank/DDBJ whole genome shotgun (WGS) entry which is preliminary data.</text>
</comment>
<dbReference type="CDD" id="cd00054">
    <property type="entry name" value="EGF_CA"/>
    <property type="match status" value="1"/>
</dbReference>